<dbReference type="PANTHER" id="PTHR11635:SF152">
    <property type="entry name" value="CAMP-DEPENDENT PROTEIN KINASE TYPE I REGULATORY SUBUNIT-RELATED"/>
    <property type="match status" value="1"/>
</dbReference>
<evidence type="ECO:0000259" key="9">
    <source>
        <dbReference type="PROSITE" id="PS50042"/>
    </source>
</evidence>
<dbReference type="AlphaFoldDB" id="A0A6V0FYR5"/>
<dbReference type="InterPro" id="IPR018490">
    <property type="entry name" value="cNMP-bd_dom_sf"/>
</dbReference>
<organism evidence="10">
    <name type="scientific">Zooxanthella nutricula</name>
    <dbReference type="NCBI Taxonomy" id="1333877"/>
    <lineage>
        <taxon>Eukaryota</taxon>
        <taxon>Sar</taxon>
        <taxon>Alveolata</taxon>
        <taxon>Dinophyceae</taxon>
        <taxon>Peridiniales</taxon>
        <taxon>Peridiniales incertae sedis</taxon>
        <taxon>Zooxanthella</taxon>
    </lineage>
</organism>
<feature type="binding site" evidence="7">
    <location>
        <position position="294"/>
    </location>
    <ligand>
        <name>3',5'-cyclic AMP</name>
        <dbReference type="ChEBI" id="CHEBI:58165"/>
        <label>2</label>
    </ligand>
</feature>
<evidence type="ECO:0000256" key="6">
    <source>
        <dbReference type="ARBA" id="ARBA00023149"/>
    </source>
</evidence>
<evidence type="ECO:0000256" key="2">
    <source>
        <dbReference type="ARBA" id="ARBA00022553"/>
    </source>
</evidence>
<dbReference type="InterPro" id="IPR012198">
    <property type="entry name" value="cAMP_dep_PK_reg_su"/>
</dbReference>
<dbReference type="PIRSF" id="PIRSF000548">
    <property type="entry name" value="PK_regulatory"/>
    <property type="match status" value="1"/>
</dbReference>
<dbReference type="PANTHER" id="PTHR11635">
    <property type="entry name" value="CAMP-DEPENDENT PROTEIN KINASE REGULATORY CHAIN"/>
    <property type="match status" value="1"/>
</dbReference>
<feature type="domain" description="Cyclic nucleotide-binding" evidence="9">
    <location>
        <begin position="215"/>
        <end position="336"/>
    </location>
</feature>
<dbReference type="InterPro" id="IPR050503">
    <property type="entry name" value="cAMP-dep_PK_reg_su-like"/>
</dbReference>
<feature type="binding site" evidence="7">
    <location>
        <position position="170"/>
    </location>
    <ligand>
        <name>3',5'-cyclic AMP</name>
        <dbReference type="ChEBI" id="CHEBI:58165"/>
        <label>1</label>
    </ligand>
</feature>
<dbReference type="EMBL" id="HBGW01046497">
    <property type="protein sequence ID" value="CAD9574631.1"/>
    <property type="molecule type" value="Transcribed_RNA"/>
</dbReference>
<evidence type="ECO:0000256" key="5">
    <source>
        <dbReference type="ARBA" id="ARBA00022741"/>
    </source>
</evidence>
<dbReference type="Gene3D" id="2.60.120.10">
    <property type="entry name" value="Jelly Rolls"/>
    <property type="match status" value="2"/>
</dbReference>
<name>A0A6V0FYR5_9DINO</name>
<keyword evidence="3 7" id="KW-0116">cAMP-binding</keyword>
<evidence type="ECO:0000256" key="7">
    <source>
        <dbReference type="PIRSR" id="PIRSR000548-1"/>
    </source>
</evidence>
<feature type="binding site" evidence="7">
    <location>
        <position position="161"/>
    </location>
    <ligand>
        <name>3',5'-cyclic AMP</name>
        <dbReference type="ChEBI" id="CHEBI:58165"/>
        <label>1</label>
    </ligand>
</feature>
<dbReference type="InterPro" id="IPR018488">
    <property type="entry name" value="cNMP-bd_CS"/>
</dbReference>
<dbReference type="GO" id="GO:0030552">
    <property type="term" value="F:cAMP binding"/>
    <property type="evidence" value="ECO:0007669"/>
    <property type="project" value="UniProtKB-KW"/>
</dbReference>
<dbReference type="InterPro" id="IPR014710">
    <property type="entry name" value="RmlC-like_jellyroll"/>
</dbReference>
<dbReference type="CDD" id="cd00038">
    <property type="entry name" value="CAP_ED"/>
    <property type="match status" value="2"/>
</dbReference>
<dbReference type="InterPro" id="IPR000595">
    <property type="entry name" value="cNMP-bd_dom"/>
</dbReference>
<dbReference type="GO" id="GO:0034236">
    <property type="term" value="F:protein kinase A catalytic subunit binding"/>
    <property type="evidence" value="ECO:0007669"/>
    <property type="project" value="TreeGrafter"/>
</dbReference>
<proteinExistence type="inferred from homology"/>
<feature type="region of interest" description="Disordered" evidence="8">
    <location>
        <begin position="1"/>
        <end position="23"/>
    </location>
</feature>
<sequence length="341" mass="37649">MEDENSPMSAPLSPSKADNIMDQAEDDRRLSIARCQPRRAGVAAQGMNVESCKDYVKPVYAKDSETCAILKGFIDQNANLQVLFGHLDAKGVEDVINAFQEVTFPQGIDIIKQGEEGDCLYILGEGQVDVFVARKGPDGQVAPGDRGAKAITLGPGALFGELALMYSAPRAATVCIASDTCKLWKLEQEPFKMMLVQNTHTQYEMYEGWLSEVDLLKSLNQYELSRLSEMMESVLFDADEEIIRQGEPGDKFFILEDGSCAAYITGVEGERKVKDYVAQGEYFGEIALLNDEPRRATVRATGQGASLLSVSQADFVAVLGPIQDRLKQEIDKYPQYVQFLQ</sequence>
<keyword evidence="4" id="KW-0677">Repeat</keyword>
<accession>A0A6V0FYR5</accession>
<dbReference type="GO" id="GO:0004862">
    <property type="term" value="F:cAMP-dependent protein kinase inhibitor activity"/>
    <property type="evidence" value="ECO:0007669"/>
    <property type="project" value="TreeGrafter"/>
</dbReference>
<feature type="binding site" evidence="7">
    <location>
        <position position="285"/>
    </location>
    <ligand>
        <name>3',5'-cyclic AMP</name>
        <dbReference type="ChEBI" id="CHEBI:58165"/>
        <label>2</label>
    </ligand>
</feature>
<dbReference type="SMART" id="SM00100">
    <property type="entry name" value="cNMP"/>
    <property type="match status" value="2"/>
</dbReference>
<dbReference type="GO" id="GO:0005952">
    <property type="term" value="C:cAMP-dependent protein kinase complex"/>
    <property type="evidence" value="ECO:0007669"/>
    <property type="project" value="InterPro"/>
</dbReference>
<dbReference type="SUPFAM" id="SSF51206">
    <property type="entry name" value="cAMP-binding domain-like"/>
    <property type="match status" value="2"/>
</dbReference>
<keyword evidence="6 7" id="KW-0114">cAMP</keyword>
<dbReference type="PROSITE" id="PS00888">
    <property type="entry name" value="CNMP_BINDING_1"/>
    <property type="match status" value="2"/>
</dbReference>
<evidence type="ECO:0000256" key="8">
    <source>
        <dbReference type="SAM" id="MobiDB-lite"/>
    </source>
</evidence>
<keyword evidence="2" id="KW-0597">Phosphoprotein</keyword>
<dbReference type="GO" id="GO:0005829">
    <property type="term" value="C:cytosol"/>
    <property type="evidence" value="ECO:0007669"/>
    <property type="project" value="TreeGrafter"/>
</dbReference>
<gene>
    <name evidence="10" type="ORF">BRAN1462_LOCUS29583</name>
</gene>
<dbReference type="Pfam" id="PF00027">
    <property type="entry name" value="cNMP_binding"/>
    <property type="match status" value="2"/>
</dbReference>
<protein>
    <recommendedName>
        <fullName evidence="9">Cyclic nucleotide-binding domain-containing protein</fullName>
    </recommendedName>
</protein>
<reference evidence="10" key="1">
    <citation type="submission" date="2021-01" db="EMBL/GenBank/DDBJ databases">
        <authorList>
            <person name="Corre E."/>
            <person name="Pelletier E."/>
            <person name="Niang G."/>
            <person name="Scheremetjew M."/>
            <person name="Finn R."/>
            <person name="Kale V."/>
            <person name="Holt S."/>
            <person name="Cochrane G."/>
            <person name="Meng A."/>
            <person name="Brown T."/>
            <person name="Cohen L."/>
        </authorList>
    </citation>
    <scope>NUCLEOTIDE SEQUENCE</scope>
    <source>
        <strain evidence="10">RCC3387</strain>
    </source>
</reference>
<evidence type="ECO:0000256" key="1">
    <source>
        <dbReference type="ARBA" id="ARBA00005753"/>
    </source>
</evidence>
<evidence type="ECO:0000313" key="10">
    <source>
        <dbReference type="EMBL" id="CAD9574631.1"/>
    </source>
</evidence>
<evidence type="ECO:0000256" key="4">
    <source>
        <dbReference type="ARBA" id="ARBA00022737"/>
    </source>
</evidence>
<feature type="domain" description="Cyclic nucleotide-binding" evidence="9">
    <location>
        <begin position="83"/>
        <end position="212"/>
    </location>
</feature>
<dbReference type="PROSITE" id="PS50042">
    <property type="entry name" value="CNMP_BINDING_3"/>
    <property type="match status" value="2"/>
</dbReference>
<comment type="similarity">
    <text evidence="1">Belongs to the cAMP-dependent kinase regulatory chain family.</text>
</comment>
<evidence type="ECO:0000256" key="3">
    <source>
        <dbReference type="ARBA" id="ARBA00022566"/>
    </source>
</evidence>
<dbReference type="PRINTS" id="PR00103">
    <property type="entry name" value="CAMPKINASE"/>
</dbReference>
<keyword evidence="5 7" id="KW-0547">Nucleotide-binding</keyword>